<evidence type="ECO:0000256" key="2">
    <source>
        <dbReference type="ARBA" id="ARBA00023157"/>
    </source>
</evidence>
<reference evidence="7 8" key="1">
    <citation type="submission" date="2024-01" db="EMBL/GenBank/DDBJ databases">
        <authorList>
            <person name="Alioto T."/>
            <person name="Alioto T."/>
            <person name="Gomez Garrido J."/>
        </authorList>
    </citation>
    <scope>NUCLEOTIDE SEQUENCE [LARGE SCALE GENOMIC DNA]</scope>
</reference>
<dbReference type="InterPro" id="IPR003599">
    <property type="entry name" value="Ig_sub"/>
</dbReference>
<keyword evidence="4" id="KW-0393">Immunoglobulin domain</keyword>
<dbReference type="SMART" id="SM00409">
    <property type="entry name" value="IG"/>
    <property type="match status" value="10"/>
</dbReference>
<keyword evidence="8" id="KW-1185">Reference proteome</keyword>
<keyword evidence="1 5" id="KW-0732">Signal</keyword>
<evidence type="ECO:0000256" key="1">
    <source>
        <dbReference type="ARBA" id="ARBA00022729"/>
    </source>
</evidence>
<dbReference type="InterPro" id="IPR052598">
    <property type="entry name" value="IgSF_CEA-related"/>
</dbReference>
<dbReference type="InterPro" id="IPR013783">
    <property type="entry name" value="Ig-like_fold"/>
</dbReference>
<dbReference type="Pfam" id="PF07679">
    <property type="entry name" value="I-set"/>
    <property type="match status" value="3"/>
</dbReference>
<comment type="caution">
    <text evidence="7">The sequence shown here is derived from an EMBL/GenBank/DDBJ whole genome shotgun (WGS) entry which is preliminary data.</text>
</comment>
<dbReference type="Pfam" id="PF13895">
    <property type="entry name" value="Ig_2"/>
    <property type="match status" value="3"/>
</dbReference>
<dbReference type="Pfam" id="PF07686">
    <property type="entry name" value="V-set"/>
    <property type="match status" value="1"/>
</dbReference>
<feature type="signal peptide" evidence="5">
    <location>
        <begin position="1"/>
        <end position="20"/>
    </location>
</feature>
<dbReference type="PANTHER" id="PTHR44337:SF16">
    <property type="entry name" value="CARCINOEMBRYONIC ANTIGEN-RELATED CELL ADHESION MOLECULE 20-LIKE-RELATED"/>
    <property type="match status" value="1"/>
</dbReference>
<feature type="domain" description="Ig-like" evidence="6">
    <location>
        <begin position="581"/>
        <end position="663"/>
    </location>
</feature>
<dbReference type="PROSITE" id="PS50835">
    <property type="entry name" value="IG_LIKE"/>
    <property type="match status" value="8"/>
</dbReference>
<proteinExistence type="predicted"/>
<dbReference type="InterPro" id="IPR013098">
    <property type="entry name" value="Ig_I-set"/>
</dbReference>
<dbReference type="InterPro" id="IPR003598">
    <property type="entry name" value="Ig_sub2"/>
</dbReference>
<evidence type="ECO:0000313" key="7">
    <source>
        <dbReference type="EMBL" id="CAK6966295.1"/>
    </source>
</evidence>
<evidence type="ECO:0000313" key="8">
    <source>
        <dbReference type="Proteomes" id="UP001314229"/>
    </source>
</evidence>
<dbReference type="SUPFAM" id="SSF48726">
    <property type="entry name" value="Immunoglobulin"/>
    <property type="match status" value="10"/>
</dbReference>
<feature type="domain" description="Ig-like" evidence="6">
    <location>
        <begin position="868"/>
        <end position="946"/>
    </location>
</feature>
<feature type="domain" description="Ig-like" evidence="6">
    <location>
        <begin position="402"/>
        <end position="469"/>
    </location>
</feature>
<evidence type="ECO:0000256" key="5">
    <source>
        <dbReference type="SAM" id="SignalP"/>
    </source>
</evidence>
<dbReference type="InterPro" id="IPR013106">
    <property type="entry name" value="Ig_V-set"/>
</dbReference>
<keyword evidence="2" id="KW-1015">Disulfide bond</keyword>
<evidence type="ECO:0000256" key="4">
    <source>
        <dbReference type="ARBA" id="ARBA00023319"/>
    </source>
</evidence>
<dbReference type="Gene3D" id="2.60.40.10">
    <property type="entry name" value="Immunoglobulins"/>
    <property type="match status" value="10"/>
</dbReference>
<accession>A0AAV1P508</accession>
<dbReference type="AlphaFoldDB" id="A0AAV1P508"/>
<evidence type="ECO:0000256" key="3">
    <source>
        <dbReference type="ARBA" id="ARBA00023180"/>
    </source>
</evidence>
<name>A0AAV1P508_SCOSC</name>
<dbReference type="InterPro" id="IPR036179">
    <property type="entry name" value="Ig-like_dom_sf"/>
</dbReference>
<feature type="domain" description="Ig-like" evidence="6">
    <location>
        <begin position="762"/>
        <end position="863"/>
    </location>
</feature>
<dbReference type="PANTHER" id="PTHR44337">
    <property type="entry name" value="CARCINOEMBRYONIC ANTIGEN-RELATED CELL ADHESION MOLECULE 8"/>
    <property type="match status" value="1"/>
</dbReference>
<feature type="domain" description="Ig-like" evidence="6">
    <location>
        <begin position="301"/>
        <end position="397"/>
    </location>
</feature>
<dbReference type="Pfam" id="PF13927">
    <property type="entry name" value="Ig_3"/>
    <property type="match status" value="2"/>
</dbReference>
<feature type="domain" description="Ig-like" evidence="6">
    <location>
        <begin position="482"/>
        <end position="578"/>
    </location>
</feature>
<organism evidence="7 8">
    <name type="scientific">Scomber scombrus</name>
    <name type="common">Atlantic mackerel</name>
    <name type="synonym">Scomber vernalis</name>
    <dbReference type="NCBI Taxonomy" id="13677"/>
    <lineage>
        <taxon>Eukaryota</taxon>
        <taxon>Metazoa</taxon>
        <taxon>Chordata</taxon>
        <taxon>Craniata</taxon>
        <taxon>Vertebrata</taxon>
        <taxon>Euteleostomi</taxon>
        <taxon>Actinopterygii</taxon>
        <taxon>Neopterygii</taxon>
        <taxon>Teleostei</taxon>
        <taxon>Neoteleostei</taxon>
        <taxon>Acanthomorphata</taxon>
        <taxon>Pelagiaria</taxon>
        <taxon>Scombriformes</taxon>
        <taxon>Scombridae</taxon>
        <taxon>Scomber</taxon>
    </lineage>
</organism>
<dbReference type="Proteomes" id="UP001314229">
    <property type="component" value="Unassembled WGS sequence"/>
</dbReference>
<dbReference type="CDD" id="cd00096">
    <property type="entry name" value="Ig"/>
    <property type="match status" value="2"/>
</dbReference>
<evidence type="ECO:0000259" key="6">
    <source>
        <dbReference type="PROSITE" id="PS50835"/>
    </source>
</evidence>
<keyword evidence="3" id="KW-0325">Glycoprotein</keyword>
<feature type="domain" description="Ig-like" evidence="6">
    <location>
        <begin position="128"/>
        <end position="216"/>
    </location>
</feature>
<gene>
    <name evidence="7" type="ORF">FSCOSCO3_A019189</name>
</gene>
<feature type="chain" id="PRO_5043438326" evidence="5">
    <location>
        <begin position="21"/>
        <end position="1001"/>
    </location>
</feature>
<dbReference type="InterPro" id="IPR007110">
    <property type="entry name" value="Ig-like_dom"/>
</dbReference>
<dbReference type="EMBL" id="CAWUFR010000091">
    <property type="protein sequence ID" value="CAK6966295.1"/>
    <property type="molecule type" value="Genomic_DNA"/>
</dbReference>
<dbReference type="SMART" id="SM00408">
    <property type="entry name" value="IGc2"/>
    <property type="match status" value="8"/>
</dbReference>
<feature type="domain" description="Ig-like" evidence="6">
    <location>
        <begin position="221"/>
        <end position="299"/>
    </location>
</feature>
<protein>
    <submittedName>
        <fullName evidence="7">Carcinoembryonic antigen-related cell adhesion molecule 5-like</fullName>
    </submittedName>
</protein>
<sequence length="1001" mass="109127">METAVTHFILLAVISGLTKGSGVLPDELTAAVGGEVMFTTTVTPPETPFLFVNWTFVLNTIERPIITSFSSSNNIGPEYEGRIILYRSTGSLKLMDLTLNDIGEYRVNIITDGGHTITGFTELKILEPVSNVKVTANSTDLMEFSSVRLSCSFSGSSPSFLWLNGSSEVTASERVQFTDGGRTLTIINVTRYDQRPLVCRVSNALNGSTSNPVNLYINYGPENTRLKLSPSQDHYVQGSTISLSCSAVSRPSAQFRWFLNGNLLSGSGPKLTLTNIQGSQSGNYSCRAFNSKTWRYQISLPSAITVLAQVSNVKVTASSTDLVEFSSVSLYCSSSGSSPSFLWMNGSSEVTASERVQLTDGGRTLTIINVTRYDQGPFRCHVFNLVSYGTSDPVEISISFGPENIIVKLSPSQEHHVEGSTIRLSCSAASRPPVEYQWFLNGNLLSNTGPELTLMNIQMTQSGNYSCRAFNYKIMRYQTSQPSAITVLERVSDASIVSSTQLIEGNSVNLTCDGAGSIFTREWMKDGSPLTQTDNMILYNTNRVLSFLSLKKTDSGEYLCKISNPVSNDEANYSMIVNYGPENVQITGPSEINVKQTLTLTCSAASTPSASYTWILNGTNILYNSDVFTKNMSELSDSGSYTCRALNEITWRTSFAVHRLSVTGYLGMCVSEGILPPGPLSGAVARTVTFTTTLRPPDSPFVSVSWSFRGVNIITSSNSDIIGTGYTNRISLDRATGALELGNLVPEDSGLYKVTIIPEGEPQKQGETTLNVYELITDAAISSPAAILIEEKSSTNLTCKASGSISTRVWIKDSRPLHPSDRVSFSVDNRTVFIQPVHSSNHGIYQCLVSNPVSTMTAAHNLTVNFGPHNISIIGPSAAPPGQKVTLKCTAASVPPAIFSWMLNGNETHVNNSLYIIERLEAKNTGNYTCTARNMVTLQENSTVLNLREELRHEIYLLTKSQQQQFSSLSWTDLHLCVHNEELQQITLHTAVDLHHVIPSS</sequence>